<name>A0AAD5B7K8_SILAS</name>
<dbReference type="CDD" id="cd02903">
    <property type="entry name" value="Macro_BAL-like"/>
    <property type="match status" value="2"/>
</dbReference>
<keyword evidence="4 7" id="KW-0520">NAD</keyword>
<dbReference type="GO" id="GO:0003723">
    <property type="term" value="F:RNA binding"/>
    <property type="evidence" value="ECO:0007669"/>
    <property type="project" value="InterPro"/>
</dbReference>
<dbReference type="InterPro" id="IPR057048">
    <property type="entry name" value="PARP14_KH_6"/>
</dbReference>
<comment type="caution">
    <text evidence="12">The sequence shown here is derived from an EMBL/GenBank/DDBJ whole genome shotgun (WGS) entry which is preliminary data.</text>
</comment>
<accession>A0AAD5B7K8</accession>
<evidence type="ECO:0000313" key="12">
    <source>
        <dbReference type="EMBL" id="KAI5628550.1"/>
    </source>
</evidence>
<dbReference type="InterPro" id="IPR057047">
    <property type="entry name" value="PARP14_KH_5"/>
</dbReference>
<dbReference type="SMART" id="SM00360">
    <property type="entry name" value="RRM"/>
    <property type="match status" value="1"/>
</dbReference>
<dbReference type="FunFam" id="3.90.228.10:FF:000008">
    <property type="entry name" value="Poly [ADP-ribose] polymerase"/>
    <property type="match status" value="1"/>
</dbReference>
<dbReference type="GO" id="GO:0003714">
    <property type="term" value="F:transcription corepressor activity"/>
    <property type="evidence" value="ECO:0007669"/>
    <property type="project" value="TreeGrafter"/>
</dbReference>
<feature type="domain" description="Macro" evidence="11">
    <location>
        <begin position="766"/>
        <end position="952"/>
    </location>
</feature>
<dbReference type="Pfam" id="PF23251">
    <property type="entry name" value="KH_PARP14_4"/>
    <property type="match status" value="1"/>
</dbReference>
<dbReference type="InterPro" id="IPR004170">
    <property type="entry name" value="WWE_dom"/>
</dbReference>
<dbReference type="InterPro" id="IPR035979">
    <property type="entry name" value="RBD_domain_sf"/>
</dbReference>
<evidence type="ECO:0000313" key="13">
    <source>
        <dbReference type="Proteomes" id="UP001205998"/>
    </source>
</evidence>
<dbReference type="EC" id="2.4.2.-" evidence="7"/>
<gene>
    <name evidence="12" type="ORF">C0J50_3040</name>
</gene>
<comment type="subcellular location">
    <subcellularLocation>
        <location evidence="1">Nucleus</location>
    </subcellularLocation>
</comment>
<dbReference type="Pfam" id="PF23249">
    <property type="entry name" value="KH_PARP14_3"/>
    <property type="match status" value="1"/>
</dbReference>
<dbReference type="InterPro" id="IPR052056">
    <property type="entry name" value="Mono-ARTD/PARP"/>
</dbReference>
<dbReference type="Pfam" id="PF01661">
    <property type="entry name" value="Macro"/>
    <property type="match status" value="3"/>
</dbReference>
<dbReference type="GO" id="GO:0005737">
    <property type="term" value="C:cytoplasm"/>
    <property type="evidence" value="ECO:0007669"/>
    <property type="project" value="TreeGrafter"/>
</dbReference>
<protein>
    <recommendedName>
        <fullName evidence="7">Poly [ADP-ribose] polymerase</fullName>
        <shortName evidence="7">PARP</shortName>
        <ecNumber evidence="7">2.4.2.-</ecNumber>
    </recommendedName>
</protein>
<keyword evidence="5" id="KW-0539">Nucleus</keyword>
<evidence type="ECO:0000256" key="8">
    <source>
        <dbReference type="SAM" id="MobiDB-lite"/>
    </source>
</evidence>
<dbReference type="InterPro" id="IPR057051">
    <property type="entry name" value="PARP14_RPM_1"/>
</dbReference>
<dbReference type="Pfam" id="PF22005">
    <property type="entry name" value="WWE_1"/>
    <property type="match status" value="1"/>
</dbReference>
<feature type="region of interest" description="Disordered" evidence="8">
    <location>
        <begin position="955"/>
        <end position="989"/>
    </location>
</feature>
<dbReference type="PROSITE" id="PS51059">
    <property type="entry name" value="PARP_CATALYTIC"/>
    <property type="match status" value="1"/>
</dbReference>
<dbReference type="GO" id="GO:0010629">
    <property type="term" value="P:negative regulation of gene expression"/>
    <property type="evidence" value="ECO:0007669"/>
    <property type="project" value="TreeGrafter"/>
</dbReference>
<dbReference type="Gene3D" id="3.30.70.330">
    <property type="match status" value="2"/>
</dbReference>
<proteinExistence type="inferred from homology"/>
<dbReference type="SUPFAM" id="SSF117839">
    <property type="entry name" value="WWE domain"/>
    <property type="match status" value="1"/>
</dbReference>
<organism evidence="12 13">
    <name type="scientific">Silurus asotus</name>
    <name type="common">Amur catfish</name>
    <name type="synonym">Parasilurus asotus</name>
    <dbReference type="NCBI Taxonomy" id="30991"/>
    <lineage>
        <taxon>Eukaryota</taxon>
        <taxon>Metazoa</taxon>
        <taxon>Chordata</taxon>
        <taxon>Craniata</taxon>
        <taxon>Vertebrata</taxon>
        <taxon>Euteleostomi</taxon>
        <taxon>Actinopterygii</taxon>
        <taxon>Neopterygii</taxon>
        <taxon>Teleostei</taxon>
        <taxon>Ostariophysi</taxon>
        <taxon>Siluriformes</taxon>
        <taxon>Siluridae</taxon>
        <taxon>Silurus</taxon>
    </lineage>
</organism>
<dbReference type="Pfam" id="PF00644">
    <property type="entry name" value="PARP"/>
    <property type="match status" value="1"/>
</dbReference>
<keyword evidence="13" id="KW-1185">Reference proteome</keyword>
<dbReference type="InterPro" id="IPR057049">
    <property type="entry name" value="PARP14_KH_8"/>
</dbReference>
<dbReference type="InterPro" id="IPR000504">
    <property type="entry name" value="RRM_dom"/>
</dbReference>
<reference evidence="12" key="1">
    <citation type="submission" date="2018-07" db="EMBL/GenBank/DDBJ databases">
        <title>Comparative genomics of catfishes provides insights into carnivory and benthic adaptation.</title>
        <authorList>
            <person name="Zhang Y."/>
            <person name="Wang D."/>
            <person name="Peng Z."/>
            <person name="Zheng S."/>
            <person name="Shao F."/>
            <person name="Tao W."/>
        </authorList>
    </citation>
    <scope>NUCLEOTIDE SEQUENCE</scope>
    <source>
        <strain evidence="12">Chongqing</strain>
    </source>
</reference>
<dbReference type="Pfam" id="PF23248">
    <property type="entry name" value="KH_PARP14_2"/>
    <property type="match status" value="1"/>
</dbReference>
<evidence type="ECO:0000256" key="5">
    <source>
        <dbReference type="ARBA" id="ARBA00023242"/>
    </source>
</evidence>
<feature type="region of interest" description="Disordered" evidence="8">
    <location>
        <begin position="91"/>
        <end position="135"/>
    </location>
</feature>
<dbReference type="GO" id="GO:0003950">
    <property type="term" value="F:NAD+ poly-ADP-ribosyltransferase activity"/>
    <property type="evidence" value="ECO:0007669"/>
    <property type="project" value="UniProtKB-UniRule"/>
</dbReference>
<evidence type="ECO:0000256" key="6">
    <source>
        <dbReference type="ARBA" id="ARBA00024347"/>
    </source>
</evidence>
<keyword evidence="2 7" id="KW-0328">Glycosyltransferase</keyword>
<dbReference type="Pfam" id="PF23245">
    <property type="entry name" value="RRM_PARP14_2"/>
    <property type="match status" value="1"/>
</dbReference>
<dbReference type="GO" id="GO:0070212">
    <property type="term" value="P:protein poly-ADP-ribosylation"/>
    <property type="evidence" value="ECO:0007669"/>
    <property type="project" value="TreeGrafter"/>
</dbReference>
<feature type="domain" description="Macro" evidence="11">
    <location>
        <begin position="983"/>
        <end position="1168"/>
    </location>
</feature>
<dbReference type="CDD" id="cd02907">
    <property type="entry name" value="Macro_Af1521_BAL-like"/>
    <property type="match status" value="1"/>
</dbReference>
<feature type="compositionally biased region" description="Polar residues" evidence="8">
    <location>
        <begin position="955"/>
        <end position="976"/>
    </location>
</feature>
<dbReference type="InterPro" id="IPR012317">
    <property type="entry name" value="Poly(ADP-ribose)pol_cat_dom"/>
</dbReference>
<dbReference type="SMART" id="SM00506">
    <property type="entry name" value="A1pp"/>
    <property type="match status" value="3"/>
</dbReference>
<evidence type="ECO:0000256" key="4">
    <source>
        <dbReference type="ARBA" id="ARBA00023027"/>
    </source>
</evidence>
<dbReference type="PANTHER" id="PTHR14453">
    <property type="entry name" value="PARP/ZINC FINGER CCCH TYPE DOMAIN CONTAINING PROTEIN"/>
    <property type="match status" value="1"/>
</dbReference>
<dbReference type="GO" id="GO:1990404">
    <property type="term" value="F:NAD+-protein mono-ADP-ribosyltransferase activity"/>
    <property type="evidence" value="ECO:0007669"/>
    <property type="project" value="TreeGrafter"/>
</dbReference>
<dbReference type="Pfam" id="PF23085">
    <property type="entry name" value="RRM_PARP14_3"/>
    <property type="match status" value="1"/>
</dbReference>
<dbReference type="InterPro" id="IPR037197">
    <property type="entry name" value="WWE_dom_sf"/>
</dbReference>
<dbReference type="InterPro" id="IPR054596">
    <property type="entry name" value="PARP14_WWE"/>
</dbReference>
<dbReference type="EMBL" id="MU545793">
    <property type="protein sequence ID" value="KAI5628550.1"/>
    <property type="molecule type" value="Genomic_DNA"/>
</dbReference>
<dbReference type="InterPro" id="IPR057046">
    <property type="entry name" value="PARP14_KH_4"/>
</dbReference>
<dbReference type="Pfam" id="PF23222">
    <property type="entry name" value="RRM_PARP14_1"/>
    <property type="match status" value="1"/>
</dbReference>
<dbReference type="GO" id="GO:0005634">
    <property type="term" value="C:nucleus"/>
    <property type="evidence" value="ECO:0007669"/>
    <property type="project" value="UniProtKB-SubCell"/>
</dbReference>
<comment type="similarity">
    <text evidence="6">Belongs to the ARTD/PARP family.</text>
</comment>
<dbReference type="PROSITE" id="PS50918">
    <property type="entry name" value="WWE"/>
    <property type="match status" value="1"/>
</dbReference>
<evidence type="ECO:0000259" key="10">
    <source>
        <dbReference type="PROSITE" id="PS51059"/>
    </source>
</evidence>
<feature type="compositionally biased region" description="Low complexity" evidence="8">
    <location>
        <begin position="977"/>
        <end position="987"/>
    </location>
</feature>
<dbReference type="Pfam" id="PF23084">
    <property type="entry name" value="KH_PARP14_1"/>
    <property type="match status" value="1"/>
</dbReference>
<dbReference type="Pfam" id="PF23252">
    <property type="entry name" value="KH_PARP14_5"/>
    <property type="match status" value="1"/>
</dbReference>
<dbReference type="SUPFAM" id="SSF54928">
    <property type="entry name" value="RNA-binding domain, RBD"/>
    <property type="match status" value="1"/>
</dbReference>
<evidence type="ECO:0000256" key="2">
    <source>
        <dbReference type="ARBA" id="ARBA00022676"/>
    </source>
</evidence>
<dbReference type="InterPro" id="IPR057044">
    <property type="entry name" value="PARP14_KH_1"/>
</dbReference>
<evidence type="ECO:0000256" key="7">
    <source>
        <dbReference type="RuleBase" id="RU362114"/>
    </source>
</evidence>
<keyword evidence="3 7" id="KW-0808">Transferase</keyword>
<evidence type="ECO:0000256" key="1">
    <source>
        <dbReference type="ARBA" id="ARBA00004123"/>
    </source>
</evidence>
<dbReference type="Proteomes" id="UP001205998">
    <property type="component" value="Unassembled WGS sequence"/>
</dbReference>
<dbReference type="InterPro" id="IPR012677">
    <property type="entry name" value="Nucleotide-bd_a/b_plait_sf"/>
</dbReference>
<dbReference type="SUPFAM" id="SSF56399">
    <property type="entry name" value="ADP-ribosylation"/>
    <property type="match status" value="1"/>
</dbReference>
<dbReference type="PROSITE" id="PS51154">
    <property type="entry name" value="MACRO"/>
    <property type="match status" value="3"/>
</dbReference>
<evidence type="ECO:0000259" key="11">
    <source>
        <dbReference type="PROSITE" id="PS51154"/>
    </source>
</evidence>
<dbReference type="CDD" id="cd12300">
    <property type="entry name" value="RRM1_PAR14"/>
    <property type="match status" value="1"/>
</dbReference>
<evidence type="ECO:0000256" key="3">
    <source>
        <dbReference type="ARBA" id="ARBA00022679"/>
    </source>
</evidence>
<feature type="domain" description="WWE" evidence="9">
    <location>
        <begin position="1521"/>
        <end position="1596"/>
    </location>
</feature>
<dbReference type="Pfam" id="PF23254">
    <property type="entry name" value="KH_PARP14_8"/>
    <property type="match status" value="1"/>
</dbReference>
<dbReference type="InterPro" id="IPR057050">
    <property type="entry name" value="RRM_PARP14_2"/>
</dbReference>
<dbReference type="PANTHER" id="PTHR14453:SF89">
    <property type="entry name" value="PROTEIN MONO-ADP-RIBOSYLTRANSFERASE PARP14"/>
    <property type="match status" value="1"/>
</dbReference>
<evidence type="ECO:0000259" key="9">
    <source>
        <dbReference type="PROSITE" id="PS50918"/>
    </source>
</evidence>
<dbReference type="InterPro" id="IPR057043">
    <property type="entry name" value="PARP14_KH_2"/>
</dbReference>
<dbReference type="SUPFAM" id="SSF52949">
    <property type="entry name" value="Macro domain-like"/>
    <property type="match status" value="3"/>
</dbReference>
<sequence length="1800" mass="200495">MDEQEEFPFALIVEGKWDPKTPKLKNKLTIYFQSKKSNGGDCMVRFEVSDGNRAIVRFKTEEVRRNVLEKQGHGIKLGKDLLSLDVYLSPDEAKPSQETTPTFGAVQTEEQPPEEEKPTSSMDEADEHIEESSHTSAVIRNVQNLKIEFLNMLVENILKGDAESKEIEVIPECGCAVVTFTRSKDAVRFIQACPEYSMFKRKNLEISPLETTAKVKVEDLTSDINSDYISLYFEKYGDIDGDVKMLEDDGSAIITFQNPEVVNQVLGKQHEIRKNHLVKVFPYYESLGVALYGKDRPMLKLPESFIENIDKSVWKFLQEHQNILDPIMKLMHQHFCHVEFQEPAVRISPLASILQQGVQTRKLIQTWREKASAEFTTAVSKYSSVEIKIERDAWAELEAELLKKLSSEPVTTILQEGQGTIIVAGLAGDVQRIGDVLQSTVNVVTQRIQREKNSIEDMVSISPSFYELIMKGGLENEFSHGLPELKLRYNASGQNVLLFGIRQDVLEAKSKILQEVVGLKKGLVDLDRSIVQFLILSDIEELTKELFLSKGIHASLEIKEEQVFLVAKTEKTLKDSRDQLRMQLSQASIDIEEPSVLRKAGWYDLVDELSNRVNSSLMTILIDTSDSQVVISGFSESVQLAQKQLSDYVLNNSHITVTLLTDKMIVNFIQKHKRDYWCDLEKNNVKISFENDTISLSGPRLCVSDCKLDFESLISSVYCSSFKIDKPGAKKYFNNKKFIILETAKRQTGCVIDIVEEHKLFSLKPKGKKRVRTPDGVEIVVNKGDMCSYPVDAIVNAANDKLELSGGLSKALSDAAGPQLQEACKQIIKKRKLNTGDVVITEAGNLPYKHVIHAVGPYYDSSDPQKAVNLLKTAVRRSLNLADRENCESLAIPAISSGTLGFPLGLCADTIVGALKEFLELMNGDTCLKEVHLIDKNDKTVEALEAAVQNVYGGSSTSQGPTFGGNSSSQPQHPKPSTSSNQGSSQSVKTNEGLTITLKKCNIQDTSLDVVVNSVSADLALNHGAVAQAILTAAGPQIQILLNQQGTGPANNGDIFVTPGCNLKHKLVFHAVAPHWNQGQGSDKMLEGIMDDCLGRAEQQKQRSIVFPAIGTGNLGFPKPLVASIMLDGILKFSKNRTSRHVEEVMIALHPSDHQTIQAFTDEFNKKFNLQPSSASGSSKGPFSKVTSPKAGIYETTMGGVVIQVLSGDITKEKTDVIVNSSNENFTLKSGVSKAILGGAGPTVEAECLQLGTQQNHGLIMTQQGNLQCKKIIHVSAKSNLGTIQKRVMQSLEMSVKHRFTSVAFPAFSTGQGGVNPGQVADAMMDALIMFLKQTPQSSLKTVRIVIFQAPMLVDFHQSMLKREFVEKQKNESTWSKLTSAFTKAFFTSPKPQDGKPSKETDFVIEDKVVTAVFFSICGPSQSAVEDAKQFLENEISHEQAIHPINDEMILRLSDRDRQRIQELQRTMDVCVKIERKVKAQTANAADPDEVSLRVEGLSRDVLLVVTEINDMLKMTREDVNKKKNMEIAAELVDWQYEEGGQYHSFDLATNFQLEQGLNLKSPQVDITFQKQVYNVKMPEGPAVSANGGIQMEIRRFDKTKASENLPKEWADMAPGELYKISPLQANSKDYNYVLGEFKKTCNRNVIEIKRIQNPRMWKNYQNNKQYMEQMNGHQNNEKMLFHGTREDSINHINQNGFNRSYAGKNAAAYGKGTYFALNASYSSSDTYSVPNPQGRKHMYFCRVLTGDYTLGNSSMIDAPAKSANGTDLYDTVVDNTAYPTIFVVFRDYHAYPDYLITFT</sequence>
<dbReference type="Gene3D" id="3.40.220.10">
    <property type="entry name" value="Leucine Aminopeptidase, subunit E, domain 1"/>
    <property type="match status" value="3"/>
</dbReference>
<dbReference type="InterPro" id="IPR043472">
    <property type="entry name" value="Macro_dom-like"/>
</dbReference>
<feature type="domain" description="PARP catalytic" evidence="10">
    <location>
        <begin position="1606"/>
        <end position="1800"/>
    </location>
</feature>
<dbReference type="Gene3D" id="3.30.720.50">
    <property type="match status" value="1"/>
</dbReference>
<dbReference type="InterPro" id="IPR002589">
    <property type="entry name" value="Macro_dom"/>
</dbReference>
<dbReference type="InterPro" id="IPR057045">
    <property type="entry name" value="PARP14_KH_3"/>
</dbReference>
<dbReference type="Gene3D" id="3.90.228.10">
    <property type="match status" value="1"/>
</dbReference>
<dbReference type="Pfam" id="PF23253">
    <property type="entry name" value="KH_PARP14_6"/>
    <property type="match status" value="1"/>
</dbReference>
<dbReference type="CDD" id="cd01439">
    <property type="entry name" value="TCCD_inducible_PARP_like"/>
    <property type="match status" value="1"/>
</dbReference>
<feature type="domain" description="Macro" evidence="11">
    <location>
        <begin position="1190"/>
        <end position="1364"/>
    </location>
</feature>